<gene>
    <name evidence="2" type="ORF">DDE18_17660</name>
</gene>
<feature type="domain" description="SnoaL-like" evidence="1">
    <location>
        <begin position="15"/>
        <end position="119"/>
    </location>
</feature>
<dbReference type="SUPFAM" id="SSF54427">
    <property type="entry name" value="NTF2-like"/>
    <property type="match status" value="1"/>
</dbReference>
<comment type="caution">
    <text evidence="2">The sequence shown here is derived from an EMBL/GenBank/DDBJ whole genome shotgun (WGS) entry which is preliminary data.</text>
</comment>
<evidence type="ECO:0000259" key="1">
    <source>
        <dbReference type="Pfam" id="PF12680"/>
    </source>
</evidence>
<dbReference type="AlphaFoldDB" id="A0A2T8F6J1"/>
<proteinExistence type="predicted"/>
<dbReference type="Pfam" id="PF12680">
    <property type="entry name" value="SnoaL_2"/>
    <property type="match status" value="1"/>
</dbReference>
<name>A0A2T8F6J1_9ACTN</name>
<sequence length="134" mass="15091">MEDIMSSHPNVAVIDRMTQAIVENDRETLSRIFTEDMVFHGRGPVPFAGDHYGVDGLLAALGTVFELTDGDVKLEQLFCLAEDEWGTEWEHAVFGRNGQTLEMNDAFVYRFDDGRIREMWFIAAGPAEAASFWA</sequence>
<reference evidence="2 3" key="1">
    <citation type="submission" date="2018-04" db="EMBL/GenBank/DDBJ databases">
        <title>Genome of Nocardioides gansuensis WSJ-1.</title>
        <authorList>
            <person name="Wu S."/>
            <person name="Wang G."/>
        </authorList>
    </citation>
    <scope>NUCLEOTIDE SEQUENCE [LARGE SCALE GENOMIC DNA]</scope>
    <source>
        <strain evidence="2 3">WSJ-1</strain>
    </source>
</reference>
<keyword evidence="3" id="KW-1185">Reference proteome</keyword>
<dbReference type="Proteomes" id="UP000246018">
    <property type="component" value="Unassembled WGS sequence"/>
</dbReference>
<dbReference type="Gene3D" id="3.10.450.50">
    <property type="match status" value="1"/>
</dbReference>
<evidence type="ECO:0000313" key="3">
    <source>
        <dbReference type="Proteomes" id="UP000246018"/>
    </source>
</evidence>
<organism evidence="2 3">
    <name type="scientific">Nocardioides gansuensis</name>
    <dbReference type="NCBI Taxonomy" id="2138300"/>
    <lineage>
        <taxon>Bacteria</taxon>
        <taxon>Bacillati</taxon>
        <taxon>Actinomycetota</taxon>
        <taxon>Actinomycetes</taxon>
        <taxon>Propionibacteriales</taxon>
        <taxon>Nocardioidaceae</taxon>
        <taxon>Nocardioides</taxon>
    </lineage>
</organism>
<dbReference type="InterPro" id="IPR032710">
    <property type="entry name" value="NTF2-like_dom_sf"/>
</dbReference>
<dbReference type="EMBL" id="QDGZ01000008">
    <property type="protein sequence ID" value="PVG81319.1"/>
    <property type="molecule type" value="Genomic_DNA"/>
</dbReference>
<protein>
    <recommendedName>
        <fullName evidence="1">SnoaL-like domain-containing protein</fullName>
    </recommendedName>
</protein>
<dbReference type="InterPro" id="IPR037401">
    <property type="entry name" value="SnoaL-like"/>
</dbReference>
<accession>A0A2T8F6J1</accession>
<evidence type="ECO:0000313" key="2">
    <source>
        <dbReference type="EMBL" id="PVG81319.1"/>
    </source>
</evidence>